<dbReference type="Pfam" id="PF06880">
    <property type="entry name" value="DUF1262"/>
    <property type="match status" value="1"/>
</dbReference>
<dbReference type="CDD" id="cd16011">
    <property type="entry name" value="iPGM_like"/>
    <property type="match status" value="1"/>
</dbReference>
<protein>
    <recommendedName>
        <fullName evidence="6">Metalloenzyme domain-containing protein</fullName>
    </recommendedName>
</protein>
<evidence type="ECO:0000256" key="1">
    <source>
        <dbReference type="ARBA" id="ARBA00000370"/>
    </source>
</evidence>
<reference evidence="7 8" key="1">
    <citation type="submission" date="2018-10" db="EMBL/GenBank/DDBJ databases">
        <title>A high-quality apple genome assembly.</title>
        <authorList>
            <person name="Hu J."/>
        </authorList>
    </citation>
    <scope>NUCLEOTIDE SEQUENCE [LARGE SCALE GENOMIC DNA]</scope>
    <source>
        <strain evidence="8">cv. HFTH1</strain>
        <tissue evidence="7">Young leaf</tissue>
    </source>
</reference>
<evidence type="ECO:0000313" key="7">
    <source>
        <dbReference type="EMBL" id="RXH68250.1"/>
    </source>
</evidence>
<comment type="similarity">
    <text evidence="4">Belongs to the BPG-independent phosphoglycerate mutase family. A-PGAM subfamily.</text>
</comment>
<gene>
    <name evidence="7" type="ORF">DVH24_028397</name>
</gene>
<dbReference type="PANTHER" id="PTHR31209">
    <property type="entry name" value="COFACTOR-INDEPENDENT PHOSPHOGLYCERATE MUTASE"/>
    <property type="match status" value="1"/>
</dbReference>
<dbReference type="InterPro" id="IPR006124">
    <property type="entry name" value="Metalloenzyme"/>
</dbReference>
<dbReference type="STRING" id="3750.A0A498HBU0"/>
<dbReference type="PANTHER" id="PTHR31209:SF0">
    <property type="entry name" value="METALLOENZYME DOMAIN-CONTAINING PROTEIN"/>
    <property type="match status" value="1"/>
</dbReference>
<dbReference type="Proteomes" id="UP000290289">
    <property type="component" value="Chromosome 17"/>
</dbReference>
<dbReference type="GO" id="GO:0004619">
    <property type="term" value="F:phosphoglycerate mutase activity"/>
    <property type="evidence" value="ECO:0007669"/>
    <property type="project" value="UniProtKB-EC"/>
</dbReference>
<dbReference type="Pfam" id="PF10143">
    <property type="entry name" value="PhosphMutase"/>
    <property type="match status" value="1"/>
</dbReference>
<dbReference type="InterPro" id="IPR010683">
    <property type="entry name" value="DUF1262"/>
</dbReference>
<dbReference type="GO" id="GO:0046872">
    <property type="term" value="F:metal ion binding"/>
    <property type="evidence" value="ECO:0007669"/>
    <property type="project" value="InterPro"/>
</dbReference>
<comment type="pathway">
    <text evidence="3">Carbohydrate degradation.</text>
</comment>
<dbReference type="InterPro" id="IPR017850">
    <property type="entry name" value="Alkaline_phosphatase_core_sf"/>
</dbReference>
<accession>A0A498HBU0</accession>
<dbReference type="AlphaFoldDB" id="A0A498HBU0"/>
<keyword evidence="8" id="KW-1185">Reference proteome</keyword>
<name>A0A498HBU0_MALDO</name>
<evidence type="ECO:0000256" key="2">
    <source>
        <dbReference type="ARBA" id="ARBA00002315"/>
    </source>
</evidence>
<dbReference type="Gene3D" id="3.40.720.10">
    <property type="entry name" value="Alkaline Phosphatase, subunit A"/>
    <property type="match status" value="2"/>
</dbReference>
<comment type="catalytic activity">
    <reaction evidence="1">
        <text>(2R)-2-phosphoglycerate = (2R)-3-phosphoglycerate</text>
        <dbReference type="Rhea" id="RHEA:15901"/>
        <dbReference type="ChEBI" id="CHEBI:58272"/>
        <dbReference type="ChEBI" id="CHEBI:58289"/>
        <dbReference type="EC" id="5.4.2.12"/>
    </reaction>
</comment>
<dbReference type="GO" id="GO:0006096">
    <property type="term" value="P:glycolytic process"/>
    <property type="evidence" value="ECO:0007669"/>
    <property type="project" value="UniProtKB-KW"/>
</dbReference>
<comment type="function">
    <text evidence="2">Catalyzes the interconversion of 2-phosphoglycerate and 3-phosphoglycerate.</text>
</comment>
<keyword evidence="5" id="KW-0324">Glycolysis</keyword>
<proteinExistence type="inferred from homology"/>
<evidence type="ECO:0000256" key="4">
    <source>
        <dbReference type="ARBA" id="ARBA00005524"/>
    </source>
</evidence>
<evidence type="ECO:0000313" key="8">
    <source>
        <dbReference type="Proteomes" id="UP000290289"/>
    </source>
</evidence>
<feature type="domain" description="Metalloenzyme" evidence="6">
    <location>
        <begin position="10"/>
        <end position="301"/>
    </location>
</feature>
<comment type="caution">
    <text evidence="7">The sequence shown here is derived from an EMBL/GenBank/DDBJ whole genome shotgun (WGS) entry which is preliminary data.</text>
</comment>
<sequence length="615" mass="66789">MGHSQQPKRRVAFLLIDGVGDVSIPRFGFKTPLQAAKVPNLDAIASAGVNGLMDPVEVGLGCGSDTAHLSLLGYDPRVYYRGRGAFESMGAGLAMSPGDIAFKSNFATLDEKTGIVISRRADRHFEEEGPILCAALDGMKLPSYPEYEVRVRYATEHRCGVVVKGPKLSGNISGTDPLKDNRLLLQAEALDGTDEARHTAKVVNELSKEISRILVAHPLNAKRAAEGKSIANLVLLRGCGIRIEVPPFEKKHGLRPCMVAPTKIIAGLGLSLGIDILEAPGATGDYRTLLTSKATAIAKALSAPLQSCPNVFVPGEDEHKPGQPDGYDFGFLHVKAIDDAGHDKATLFKVKAMEAVDRAIGQLARLLWEVESTGNFEYFLCITGDHSTPVEYGDHSFEPVPFTICSLKDFVGVIGAETILGSSLDPFPLPTVKDGEQLTEDVKMEQGEGIKQPQAYSGDSVFEFSEIAAARGCLGRFPGGEMMGVIKNLNLKAPCVVYESKSQYTMYVTRPFSTLSIHPPDAITDEDEEAHDASCWGSCKRRKVLKLPSPQDKILTIVYTSEFQEATKFKVWFVPALEQWWEEIYSCGKVNHEGNVVNVSVDVQREVALVSPCKP</sequence>
<evidence type="ECO:0000259" key="6">
    <source>
        <dbReference type="Pfam" id="PF01676"/>
    </source>
</evidence>
<feature type="domain" description="Metalloenzyme" evidence="6">
    <location>
        <begin position="326"/>
        <end position="406"/>
    </location>
</feature>
<dbReference type="EMBL" id="RDQH01000343">
    <property type="protein sequence ID" value="RXH68250.1"/>
    <property type="molecule type" value="Genomic_DNA"/>
</dbReference>
<evidence type="ECO:0000256" key="3">
    <source>
        <dbReference type="ARBA" id="ARBA00004921"/>
    </source>
</evidence>
<dbReference type="Pfam" id="PF01676">
    <property type="entry name" value="Metalloenzyme"/>
    <property type="match status" value="2"/>
</dbReference>
<evidence type="ECO:0000256" key="5">
    <source>
        <dbReference type="ARBA" id="ARBA00023152"/>
    </source>
</evidence>
<dbReference type="InterPro" id="IPR004456">
    <property type="entry name" value="Pglycerate_mutase_ApgM"/>
</dbReference>
<dbReference type="SUPFAM" id="SSF53649">
    <property type="entry name" value="Alkaline phosphatase-like"/>
    <property type="match status" value="1"/>
</dbReference>
<organism evidence="7 8">
    <name type="scientific">Malus domestica</name>
    <name type="common">Apple</name>
    <name type="synonym">Pyrus malus</name>
    <dbReference type="NCBI Taxonomy" id="3750"/>
    <lineage>
        <taxon>Eukaryota</taxon>
        <taxon>Viridiplantae</taxon>
        <taxon>Streptophyta</taxon>
        <taxon>Embryophyta</taxon>
        <taxon>Tracheophyta</taxon>
        <taxon>Spermatophyta</taxon>
        <taxon>Magnoliopsida</taxon>
        <taxon>eudicotyledons</taxon>
        <taxon>Gunneridae</taxon>
        <taxon>Pentapetalae</taxon>
        <taxon>rosids</taxon>
        <taxon>fabids</taxon>
        <taxon>Rosales</taxon>
        <taxon>Rosaceae</taxon>
        <taxon>Amygdaloideae</taxon>
        <taxon>Maleae</taxon>
        <taxon>Malus</taxon>
    </lineage>
</organism>